<reference evidence="1 2" key="1">
    <citation type="submission" date="2019-10" db="EMBL/GenBank/DDBJ databases">
        <title>Streptomyces sp. strain GY16 isolated from leaves of Broussonetia papyrifera.</title>
        <authorList>
            <person name="Mo P."/>
        </authorList>
    </citation>
    <scope>NUCLEOTIDE SEQUENCE [LARGE SCALE GENOMIC DNA]</scope>
    <source>
        <strain evidence="1 2">GY16</strain>
        <plasmid evidence="1 2">unnamed1</plasmid>
    </source>
</reference>
<accession>A0A5P8JV51</accession>
<dbReference type="KEGG" id="sphv:F9278_00260"/>
<name>A0A5P8JV51_9ACTN</name>
<dbReference type="RefSeq" id="WP_152166417.1">
    <property type="nucleotide sequence ID" value="NZ_CP045095.1"/>
</dbReference>
<geneLocation type="plasmid" evidence="1 2">
    <name>unnamed1</name>
</geneLocation>
<keyword evidence="2" id="KW-1185">Reference proteome</keyword>
<gene>
    <name evidence="1" type="ORF">F9278_00260</name>
</gene>
<dbReference type="Proteomes" id="UP000327294">
    <property type="component" value="Plasmid unnamed1"/>
</dbReference>
<proteinExistence type="predicted"/>
<dbReference type="AlphaFoldDB" id="A0A5P8JV51"/>
<keyword evidence="1" id="KW-0614">Plasmid</keyword>
<evidence type="ECO:0000313" key="1">
    <source>
        <dbReference type="EMBL" id="QFQ94883.1"/>
    </source>
</evidence>
<sequence length="173" mass="18737">MNGDKTEQQQPEPTDPWAPVTVSADAVAEHQQLQDAYEQTLTAAGYGADQRERYIAESGEDPEYAACVWDEEIVPAAQAAGVLPENPAPFGPAERATLDARDAAISQFWEAHSEYDVFSNSAENQELFRQAMAHGDEKAREALGDQVAEHLLSSTPAAVEGAEHEVGDIDIDI</sequence>
<dbReference type="EMBL" id="CP045095">
    <property type="protein sequence ID" value="QFQ94883.1"/>
    <property type="molecule type" value="Genomic_DNA"/>
</dbReference>
<protein>
    <submittedName>
        <fullName evidence="1">Uncharacterized protein</fullName>
    </submittedName>
</protein>
<organism evidence="1 2">
    <name type="scientific">Streptomyces phaeolivaceus</name>
    <dbReference type="NCBI Taxonomy" id="2653200"/>
    <lineage>
        <taxon>Bacteria</taxon>
        <taxon>Bacillati</taxon>
        <taxon>Actinomycetota</taxon>
        <taxon>Actinomycetes</taxon>
        <taxon>Kitasatosporales</taxon>
        <taxon>Streptomycetaceae</taxon>
        <taxon>Streptomyces</taxon>
    </lineage>
</organism>
<evidence type="ECO:0000313" key="2">
    <source>
        <dbReference type="Proteomes" id="UP000327294"/>
    </source>
</evidence>